<gene>
    <name evidence="1" type="ORF">SAMN05216361_3514</name>
</gene>
<organism evidence="1 2">
    <name type="scientific">Marisediminitalea aggregata</name>
    <dbReference type="NCBI Taxonomy" id="634436"/>
    <lineage>
        <taxon>Bacteria</taxon>
        <taxon>Pseudomonadati</taxon>
        <taxon>Pseudomonadota</taxon>
        <taxon>Gammaproteobacteria</taxon>
        <taxon>Alteromonadales</taxon>
        <taxon>Alteromonadaceae</taxon>
        <taxon>Marisediminitalea</taxon>
    </lineage>
</organism>
<dbReference type="InterPro" id="IPR027417">
    <property type="entry name" value="P-loop_NTPase"/>
</dbReference>
<sequence length="171" mass="19438">MRNKGTLFFFCGKMGAGKSTVARQVASKHGAVLLSEDEWLAAHYPSLIHDFNDYITYSNLIKPFIKQHVVSLLQSGVNVVMDFPANTVKQRSWFLRVCAEAECQHEMYYLDISDEQCLAQIGERRRQQPERGEFDTEAMFRLVSGYFEAPALHENLNIVTSGNSPLKDSNE</sequence>
<dbReference type="Pfam" id="PF13671">
    <property type="entry name" value="AAA_33"/>
    <property type="match status" value="1"/>
</dbReference>
<protein>
    <submittedName>
        <fullName evidence="1">AAA domain-containing protein</fullName>
    </submittedName>
</protein>
<name>A0A1M5PLY9_9ALTE</name>
<accession>A0A1M5PLY9</accession>
<dbReference type="OrthoDB" id="531205at2"/>
<dbReference type="AlphaFoldDB" id="A0A1M5PLY9"/>
<proteinExistence type="predicted"/>
<keyword evidence="2" id="KW-1185">Reference proteome</keyword>
<reference evidence="2" key="1">
    <citation type="submission" date="2016-11" db="EMBL/GenBank/DDBJ databases">
        <authorList>
            <person name="Varghese N."/>
            <person name="Submissions S."/>
        </authorList>
    </citation>
    <scope>NUCLEOTIDE SEQUENCE [LARGE SCALE GENOMIC DNA]</scope>
    <source>
        <strain evidence="2">CGMCC 1.8995</strain>
    </source>
</reference>
<dbReference type="RefSeq" id="WP_073324490.1">
    <property type="nucleotide sequence ID" value="NZ_FQWD01000006.1"/>
</dbReference>
<dbReference type="SUPFAM" id="SSF52540">
    <property type="entry name" value="P-loop containing nucleoside triphosphate hydrolases"/>
    <property type="match status" value="1"/>
</dbReference>
<dbReference type="EMBL" id="FQWD01000006">
    <property type="protein sequence ID" value="SHH02788.1"/>
    <property type="molecule type" value="Genomic_DNA"/>
</dbReference>
<evidence type="ECO:0000313" key="1">
    <source>
        <dbReference type="EMBL" id="SHH02788.1"/>
    </source>
</evidence>
<evidence type="ECO:0000313" key="2">
    <source>
        <dbReference type="Proteomes" id="UP000184520"/>
    </source>
</evidence>
<dbReference type="STRING" id="634436.SAMN05216361_3514"/>
<dbReference type="Gene3D" id="3.40.50.300">
    <property type="entry name" value="P-loop containing nucleotide triphosphate hydrolases"/>
    <property type="match status" value="1"/>
</dbReference>
<dbReference type="Proteomes" id="UP000184520">
    <property type="component" value="Unassembled WGS sequence"/>
</dbReference>